<gene>
    <name evidence="15" type="ORF">IP92_03160</name>
</gene>
<evidence type="ECO:0000256" key="7">
    <source>
        <dbReference type="ARBA" id="ARBA00022842"/>
    </source>
</evidence>
<dbReference type="InterPro" id="IPR044492">
    <property type="entry name" value="P_typ_ATPase_HD_dom"/>
</dbReference>
<evidence type="ECO:0000256" key="10">
    <source>
        <dbReference type="ARBA" id="ARBA00023136"/>
    </source>
</evidence>
<evidence type="ECO:0000256" key="2">
    <source>
        <dbReference type="ARBA" id="ARBA00022475"/>
    </source>
</evidence>
<keyword evidence="8" id="KW-1278">Translocase</keyword>
<dbReference type="Gene3D" id="1.20.1110.10">
    <property type="entry name" value="Calcium-transporting ATPase, transmembrane domain"/>
    <property type="match status" value="1"/>
</dbReference>
<dbReference type="Gene3D" id="3.40.50.1000">
    <property type="entry name" value="HAD superfamily/HAD-like"/>
    <property type="match status" value="1"/>
</dbReference>
<feature type="compositionally biased region" description="Low complexity" evidence="11">
    <location>
        <begin position="19"/>
        <end position="29"/>
    </location>
</feature>
<dbReference type="InterPro" id="IPR023298">
    <property type="entry name" value="ATPase_P-typ_TM_dom_sf"/>
</dbReference>
<dbReference type="NCBIfam" id="TIGR01494">
    <property type="entry name" value="ATPase_P-type"/>
    <property type="match status" value="2"/>
</dbReference>
<dbReference type="SFLD" id="SFLDG00002">
    <property type="entry name" value="C1.7:_P-type_atpase_like"/>
    <property type="match status" value="1"/>
</dbReference>
<dbReference type="PROSITE" id="PS00154">
    <property type="entry name" value="ATPASE_E1_E2"/>
    <property type="match status" value="1"/>
</dbReference>
<feature type="domain" description="Cation-transporting P-type ATPase C-terminal" evidence="14">
    <location>
        <begin position="716"/>
        <end position="881"/>
    </location>
</feature>
<dbReference type="Pfam" id="PF00122">
    <property type="entry name" value="E1-E2_ATPase"/>
    <property type="match status" value="1"/>
</dbReference>
<feature type="transmembrane region" description="Helical" evidence="12">
    <location>
        <begin position="117"/>
        <end position="135"/>
    </location>
</feature>
<dbReference type="SFLD" id="SFLDS00003">
    <property type="entry name" value="Haloacid_Dehalogenase"/>
    <property type="match status" value="1"/>
</dbReference>
<comment type="caution">
    <text evidence="15">The sequence shown here is derived from an EMBL/GenBank/DDBJ whole genome shotgun (WGS) entry which is preliminary data.</text>
</comment>
<evidence type="ECO:0000256" key="12">
    <source>
        <dbReference type="SAM" id="Phobius"/>
    </source>
</evidence>
<protein>
    <submittedName>
        <fullName evidence="15">Mg2+-importing ATPase</fullName>
    </submittedName>
</protein>
<dbReference type="InterPro" id="IPR036412">
    <property type="entry name" value="HAD-like_sf"/>
</dbReference>
<dbReference type="InterPro" id="IPR018303">
    <property type="entry name" value="ATPase_P-typ_P_site"/>
</dbReference>
<feature type="transmembrane region" description="Helical" evidence="12">
    <location>
        <begin position="313"/>
        <end position="337"/>
    </location>
</feature>
<dbReference type="SFLD" id="SFLDF00027">
    <property type="entry name" value="p-type_atpase"/>
    <property type="match status" value="1"/>
</dbReference>
<dbReference type="GO" id="GO:0005524">
    <property type="term" value="F:ATP binding"/>
    <property type="evidence" value="ECO:0007669"/>
    <property type="project" value="UniProtKB-KW"/>
</dbReference>
<evidence type="ECO:0000256" key="11">
    <source>
        <dbReference type="SAM" id="MobiDB-lite"/>
    </source>
</evidence>
<dbReference type="PRINTS" id="PR01836">
    <property type="entry name" value="MGATPASE"/>
</dbReference>
<feature type="region of interest" description="Disordered" evidence="11">
    <location>
        <begin position="1"/>
        <end position="34"/>
    </location>
</feature>
<feature type="transmembrane region" description="Helical" evidence="12">
    <location>
        <begin position="280"/>
        <end position="301"/>
    </location>
</feature>
<feature type="transmembrane region" description="Helical" evidence="12">
    <location>
        <begin position="828"/>
        <end position="854"/>
    </location>
</feature>
<keyword evidence="5" id="KW-0547">Nucleotide-binding</keyword>
<dbReference type="Proteomes" id="UP000315112">
    <property type="component" value="Unassembled WGS sequence"/>
</dbReference>
<dbReference type="InterPro" id="IPR006415">
    <property type="entry name" value="P-type_ATPase_IIIB"/>
</dbReference>
<dbReference type="InterPro" id="IPR023214">
    <property type="entry name" value="HAD_sf"/>
</dbReference>
<evidence type="ECO:0000256" key="5">
    <source>
        <dbReference type="ARBA" id="ARBA00022741"/>
    </source>
</evidence>
<keyword evidence="3" id="KW-0597">Phosphoprotein</keyword>
<keyword evidence="9 12" id="KW-1133">Transmembrane helix</keyword>
<evidence type="ECO:0000256" key="4">
    <source>
        <dbReference type="ARBA" id="ARBA00022692"/>
    </source>
</evidence>
<dbReference type="GO" id="GO:0016887">
    <property type="term" value="F:ATP hydrolysis activity"/>
    <property type="evidence" value="ECO:0007669"/>
    <property type="project" value="InterPro"/>
</dbReference>
<proteinExistence type="predicted"/>
<dbReference type="InterPro" id="IPR001757">
    <property type="entry name" value="P_typ_ATPase"/>
</dbReference>
<feature type="transmembrane region" description="Helical" evidence="12">
    <location>
        <begin position="860"/>
        <end position="879"/>
    </location>
</feature>
<keyword evidence="4 12" id="KW-0812">Transmembrane</keyword>
<keyword evidence="6" id="KW-0067">ATP-binding</keyword>
<dbReference type="Gene3D" id="3.40.1110.10">
    <property type="entry name" value="Calcium-transporting ATPase, cytoplasmic domain N"/>
    <property type="match status" value="1"/>
</dbReference>
<dbReference type="Pfam" id="PF00689">
    <property type="entry name" value="Cation_ATPase_C"/>
    <property type="match status" value="1"/>
</dbReference>
<dbReference type="RefSeq" id="WP_229418810.1">
    <property type="nucleotide sequence ID" value="NZ_CP046904.1"/>
</dbReference>
<dbReference type="EMBL" id="VLKW01000005">
    <property type="protein sequence ID" value="TWI46797.1"/>
    <property type="molecule type" value="Genomic_DNA"/>
</dbReference>
<dbReference type="CDD" id="cd02077">
    <property type="entry name" value="P-type_ATPase_Mg"/>
    <property type="match status" value="1"/>
</dbReference>
<accession>A0A562PQS5</accession>
<dbReference type="GO" id="GO:0005886">
    <property type="term" value="C:plasma membrane"/>
    <property type="evidence" value="ECO:0007669"/>
    <property type="project" value="UniProtKB-SubCell"/>
</dbReference>
<feature type="transmembrane region" description="Helical" evidence="12">
    <location>
        <begin position="91"/>
        <end position="111"/>
    </location>
</feature>
<dbReference type="PANTHER" id="PTHR42861">
    <property type="entry name" value="CALCIUM-TRANSPORTING ATPASE"/>
    <property type="match status" value="1"/>
</dbReference>
<evidence type="ECO:0000256" key="8">
    <source>
        <dbReference type="ARBA" id="ARBA00022967"/>
    </source>
</evidence>
<name>A0A562PQS5_9BURK</name>
<dbReference type="AlphaFoldDB" id="A0A562PQS5"/>
<evidence type="ECO:0000313" key="15">
    <source>
        <dbReference type="EMBL" id="TWI46797.1"/>
    </source>
</evidence>
<feature type="domain" description="P-type ATPase A" evidence="13">
    <location>
        <begin position="165"/>
        <end position="266"/>
    </location>
</feature>
<reference evidence="15 16" key="1">
    <citation type="journal article" date="2015" name="Stand. Genomic Sci.">
        <title>Genomic Encyclopedia of Bacterial and Archaeal Type Strains, Phase III: the genomes of soil and plant-associated and newly described type strains.</title>
        <authorList>
            <person name="Whitman W.B."/>
            <person name="Woyke T."/>
            <person name="Klenk H.P."/>
            <person name="Zhou Y."/>
            <person name="Lilburn T.G."/>
            <person name="Beck B.J."/>
            <person name="De Vos P."/>
            <person name="Vandamme P."/>
            <person name="Eisen J.A."/>
            <person name="Garrity G."/>
            <person name="Hugenholtz P."/>
            <person name="Kyrpides N.C."/>
        </authorList>
    </citation>
    <scope>NUCLEOTIDE SEQUENCE [LARGE SCALE GENOMIC DNA]</scope>
    <source>
        <strain evidence="15 16">CGMCC 1.10685</strain>
    </source>
</reference>
<dbReference type="InterPro" id="IPR059000">
    <property type="entry name" value="ATPase_P-type_domA"/>
</dbReference>
<evidence type="ECO:0000313" key="16">
    <source>
        <dbReference type="Proteomes" id="UP000315112"/>
    </source>
</evidence>
<keyword evidence="2" id="KW-1003">Cell membrane</keyword>
<evidence type="ECO:0000256" key="6">
    <source>
        <dbReference type="ARBA" id="ARBA00022840"/>
    </source>
</evidence>
<evidence type="ECO:0000256" key="1">
    <source>
        <dbReference type="ARBA" id="ARBA00004651"/>
    </source>
</evidence>
<keyword evidence="7" id="KW-0460">Magnesium</keyword>
<dbReference type="NCBIfam" id="TIGR01524">
    <property type="entry name" value="ATPase-IIIB_Mg"/>
    <property type="match status" value="1"/>
</dbReference>
<dbReference type="InterPro" id="IPR008250">
    <property type="entry name" value="ATPase_P-typ_transduc_dom_A_sf"/>
</dbReference>
<dbReference type="SUPFAM" id="SSF81653">
    <property type="entry name" value="Calcium ATPase, transduction domain A"/>
    <property type="match status" value="1"/>
</dbReference>
<evidence type="ECO:0000256" key="3">
    <source>
        <dbReference type="ARBA" id="ARBA00022553"/>
    </source>
</evidence>
<dbReference type="InterPro" id="IPR006068">
    <property type="entry name" value="ATPase_P-typ_cation-transptr_C"/>
</dbReference>
<evidence type="ECO:0000256" key="9">
    <source>
        <dbReference type="ARBA" id="ARBA00022989"/>
    </source>
</evidence>
<sequence length="907" mass="94676">MNGMRQGPATPGHAAPQGPAALHSPTAPAALPPTTAPAALPTAAALAALSSDDALAALGTASAGLPSAVAAARHAAPAAPAGARLAAWRHFARLAASPLSLLMLALAVLNYLTGARWSALLVAAIVLVSTLLSFVQERRSGRAAERLRALVRTTVVVRRPGAPDGRAEVPSAALVPGDVVLLAAGDSIPADLRIVAARDLFIDESALTGEAMPVEKTAHAVPDAATLAPLAIPNLAWTGCHVLSGSATAVVLATGDATMFGHIASAAADAREITAFDRGVARYVGLMLRTMLVLVPLVFLLNAAGKGDWLQALLFAVAVAVGMTPELLPMIVTVNLAQGALAMARRHVIVKRLNAIQNMGAMDVLCTDKTGTLTQNRVILERHVDYLGRESDRVTGYAWLNSHYQTGLRNLLDDAVLQYVAARPALRPDGGYDKVDELPFDFERRRMSVIVARPDGSRLLVCKGAVEEVVPACSHADDNGTLVPLQPHHGAALSDAADALNGDGFRVIAVATRELPHGAAACTVADERDLVLQGYIAFLDPPKESAARALALLAERGITVKVLTGDNPVTTASVCRHVGLAVHGSVTGAELAAGGPALDDQVAQATIFARVTPQQKADIIRALQRRGHVVGYLGDGINDTQALRAADVGISVDGAVDIAKDSADVILLQKSLLALADGVREGRRVFGNISKHLRISASSAAGNVLSIVGASVLLPFLPLAPAQILLNNLLYDLSQTALAGDRVDPGWLRRPRRWEMGEIVRAMAVLGPLSSLFDYLTFAALWYLCGGATNPALFQTGWFVESLLSQTLVVHVLRTARLPLVQSRSTPALAMTTAAVCAVGVWLPSSSVGAALGFVPLPPVYWLVLPALLAGYLGMAQWLKAYVAGPPAHSWRNASIGSSRAARRAGK</sequence>
<evidence type="ECO:0000259" key="13">
    <source>
        <dbReference type="Pfam" id="PF00122"/>
    </source>
</evidence>
<keyword evidence="10 12" id="KW-0472">Membrane</keyword>
<evidence type="ECO:0000259" key="14">
    <source>
        <dbReference type="Pfam" id="PF00689"/>
    </source>
</evidence>
<comment type="subcellular location">
    <subcellularLocation>
        <location evidence="1">Cell membrane</location>
        <topology evidence="1">Multi-pass membrane protein</topology>
    </subcellularLocation>
</comment>
<dbReference type="Gene3D" id="2.70.150.10">
    <property type="entry name" value="Calcium-transporting ATPase, cytoplasmic transduction domain A"/>
    <property type="match status" value="1"/>
</dbReference>
<dbReference type="GO" id="GO:0015444">
    <property type="term" value="F:P-type magnesium transporter activity"/>
    <property type="evidence" value="ECO:0007669"/>
    <property type="project" value="InterPro"/>
</dbReference>
<dbReference type="SUPFAM" id="SSF56784">
    <property type="entry name" value="HAD-like"/>
    <property type="match status" value="1"/>
</dbReference>
<dbReference type="Pfam" id="PF13246">
    <property type="entry name" value="Cation_ATPase"/>
    <property type="match status" value="1"/>
</dbReference>
<dbReference type="InterPro" id="IPR023299">
    <property type="entry name" value="ATPase_P-typ_cyto_dom_N"/>
</dbReference>
<dbReference type="SUPFAM" id="SSF81665">
    <property type="entry name" value="Calcium ATPase, transmembrane domain M"/>
    <property type="match status" value="1"/>
</dbReference>
<organism evidence="15 16">
    <name type="scientific">Pseudoduganella flava</name>
    <dbReference type="NCBI Taxonomy" id="871742"/>
    <lineage>
        <taxon>Bacteria</taxon>
        <taxon>Pseudomonadati</taxon>
        <taxon>Pseudomonadota</taxon>
        <taxon>Betaproteobacteria</taxon>
        <taxon>Burkholderiales</taxon>
        <taxon>Oxalobacteraceae</taxon>
        <taxon>Telluria group</taxon>
        <taxon>Pseudoduganella</taxon>
    </lineage>
</organism>